<dbReference type="UniPathway" id="UPA00070">
    <property type="reaction ID" value="UER00115"/>
</dbReference>
<dbReference type="GO" id="GO:0006207">
    <property type="term" value="P:'de novo' pyrimidine nucleobase biosynthetic process"/>
    <property type="evidence" value="ECO:0007669"/>
    <property type="project" value="InterPro"/>
</dbReference>
<comment type="subunit">
    <text evidence="11">Composed of two chains; the small (or glutamine) chain promotes the hydrolysis of glutamine to ammonia, which is used by the large (or ammonia) chain to synthesize carbamoyl phosphate. Tetramer of heterodimers (alpha,beta)4.</text>
</comment>
<evidence type="ECO:0000256" key="5">
    <source>
        <dbReference type="ARBA" id="ARBA00022741"/>
    </source>
</evidence>
<dbReference type="GO" id="GO:0004359">
    <property type="term" value="F:glutaminase activity"/>
    <property type="evidence" value="ECO:0007669"/>
    <property type="project" value="RHEA"/>
</dbReference>
<feature type="active site" description="Nucleophile" evidence="11">
    <location>
        <position position="248"/>
    </location>
</feature>
<evidence type="ECO:0000256" key="4">
    <source>
        <dbReference type="ARBA" id="ARBA00022598"/>
    </source>
</evidence>
<dbReference type="SUPFAM" id="SSF52317">
    <property type="entry name" value="Class I glutamine amidotransferase-like"/>
    <property type="match status" value="1"/>
</dbReference>
<dbReference type="InterPro" id="IPR029062">
    <property type="entry name" value="Class_I_gatase-like"/>
</dbReference>
<feature type="binding site" evidence="11">
    <location>
        <position position="290"/>
    </location>
    <ligand>
        <name>L-glutamine</name>
        <dbReference type="ChEBI" id="CHEBI:58359"/>
    </ligand>
</feature>
<dbReference type="RefSeq" id="WP_115793186.1">
    <property type="nucleotide sequence ID" value="NZ_QSLN01000018.1"/>
</dbReference>
<keyword evidence="6 11" id="KW-0067">ATP-binding</keyword>
<comment type="function">
    <text evidence="11">Small subunit of the glutamine-dependent carbamoyl phosphate synthetase (CPSase). CPSase catalyzes the formation of carbamoyl phosphate from the ammonia moiety of glutamine, carbonate, and phosphate donated by ATP, constituting the first step of 2 biosynthetic pathways, one leading to arginine and/or urea and the other to pyrimidine nucleotides. The small subunit (glutamine amidotransferase) binds and cleaves glutamine to supply the large subunit with the substrate ammonia.</text>
</comment>
<feature type="region of interest" description="CPSase" evidence="11">
    <location>
        <begin position="1"/>
        <end position="172"/>
    </location>
</feature>
<dbReference type="GO" id="GO:0006526">
    <property type="term" value="P:L-arginine biosynthetic process"/>
    <property type="evidence" value="ECO:0007669"/>
    <property type="project" value="UniProtKB-UniRule"/>
</dbReference>
<gene>
    <name evidence="11" type="primary">carA</name>
    <name evidence="13" type="ORF">DXX99_09165</name>
</gene>
<keyword evidence="14" id="KW-1185">Reference proteome</keyword>
<accession>A0A3D8P3T4</accession>
<dbReference type="UniPathway" id="UPA00068">
    <property type="reaction ID" value="UER00171"/>
</dbReference>
<dbReference type="Pfam" id="PF00988">
    <property type="entry name" value="CPSase_sm_chain"/>
    <property type="match status" value="1"/>
</dbReference>
<dbReference type="InterPro" id="IPR002474">
    <property type="entry name" value="CarbamoylP_synth_ssu_N"/>
</dbReference>
<dbReference type="PANTHER" id="PTHR43418">
    <property type="entry name" value="MULTIFUNCTIONAL TRYPTOPHAN BIOSYNTHESIS PROTEIN-RELATED"/>
    <property type="match status" value="1"/>
</dbReference>
<dbReference type="GO" id="GO:0006541">
    <property type="term" value="P:glutamine metabolic process"/>
    <property type="evidence" value="ECO:0007669"/>
    <property type="project" value="InterPro"/>
</dbReference>
<feature type="binding site" evidence="11">
    <location>
        <position position="292"/>
    </location>
    <ligand>
        <name>L-glutamine</name>
        <dbReference type="ChEBI" id="CHEBI:58359"/>
    </ligand>
</feature>
<dbReference type="GO" id="GO:0004088">
    <property type="term" value="F:carbamoyl-phosphate synthase (glutamine-hydrolyzing) activity"/>
    <property type="evidence" value="ECO:0007669"/>
    <property type="project" value="UniProtKB-UniRule"/>
</dbReference>
<evidence type="ECO:0000259" key="12">
    <source>
        <dbReference type="SMART" id="SM01097"/>
    </source>
</evidence>
<organism evidence="13 14">
    <name type="scientific">Ammonifex thiophilus</name>
    <dbReference type="NCBI Taxonomy" id="444093"/>
    <lineage>
        <taxon>Bacteria</taxon>
        <taxon>Bacillati</taxon>
        <taxon>Bacillota</taxon>
        <taxon>Clostridia</taxon>
        <taxon>Thermoanaerobacterales</taxon>
        <taxon>Thermoanaerobacteraceae</taxon>
        <taxon>Ammonifex</taxon>
    </lineage>
</organism>
<feature type="binding site" evidence="11">
    <location>
        <position position="45"/>
    </location>
    <ligand>
        <name>L-glutamine</name>
        <dbReference type="ChEBI" id="CHEBI:58359"/>
    </ligand>
</feature>
<dbReference type="PANTHER" id="PTHR43418:SF7">
    <property type="entry name" value="CARBAMOYL-PHOSPHATE SYNTHASE SMALL CHAIN"/>
    <property type="match status" value="1"/>
</dbReference>
<keyword evidence="11" id="KW-0055">Arginine biosynthesis</keyword>
<dbReference type="InterPro" id="IPR050472">
    <property type="entry name" value="Anth_synth/Amidotransfase"/>
</dbReference>
<dbReference type="InterPro" id="IPR035686">
    <property type="entry name" value="CPSase_GATase1"/>
</dbReference>
<evidence type="ECO:0000256" key="6">
    <source>
        <dbReference type="ARBA" id="ARBA00022840"/>
    </source>
</evidence>
<feature type="binding site" evidence="11">
    <location>
        <position position="221"/>
    </location>
    <ligand>
        <name>L-glutamine</name>
        <dbReference type="ChEBI" id="CHEBI:58359"/>
    </ligand>
</feature>
<dbReference type="PRINTS" id="PR00099">
    <property type="entry name" value="CPSGATASE"/>
</dbReference>
<evidence type="ECO:0000256" key="1">
    <source>
        <dbReference type="ARBA" id="ARBA00004812"/>
    </source>
</evidence>
<feature type="binding site" evidence="11">
    <location>
        <position position="293"/>
    </location>
    <ligand>
        <name>L-glutamine</name>
        <dbReference type="ChEBI" id="CHEBI:58359"/>
    </ligand>
</feature>
<dbReference type="Proteomes" id="UP000256329">
    <property type="component" value="Unassembled WGS sequence"/>
</dbReference>
<dbReference type="OrthoDB" id="9804328at2"/>
<evidence type="ECO:0000313" key="14">
    <source>
        <dbReference type="Proteomes" id="UP000256329"/>
    </source>
</evidence>
<dbReference type="PRINTS" id="PR00096">
    <property type="entry name" value="GATASE"/>
</dbReference>
<feature type="domain" description="Carbamoyl-phosphate synthase small subunit N-terminal" evidence="12">
    <location>
        <begin position="1"/>
        <end position="131"/>
    </location>
</feature>
<feature type="binding site" evidence="11">
    <location>
        <position position="252"/>
    </location>
    <ligand>
        <name>L-glutamine</name>
        <dbReference type="ChEBI" id="CHEBI:58359"/>
    </ligand>
</feature>
<comment type="pathway">
    <text evidence="1 11">Pyrimidine metabolism; UMP biosynthesis via de novo pathway; (S)-dihydroorotate from bicarbonate: step 1/3.</text>
</comment>
<dbReference type="AlphaFoldDB" id="A0A3D8P3T4"/>
<dbReference type="Gene3D" id="3.40.50.880">
    <property type="match status" value="1"/>
</dbReference>
<evidence type="ECO:0000256" key="9">
    <source>
        <dbReference type="ARBA" id="ARBA00048816"/>
    </source>
</evidence>
<evidence type="ECO:0000256" key="7">
    <source>
        <dbReference type="ARBA" id="ARBA00022962"/>
    </source>
</evidence>
<feature type="active site" evidence="11">
    <location>
        <position position="332"/>
    </location>
</feature>
<dbReference type="Pfam" id="PF00117">
    <property type="entry name" value="GATase"/>
    <property type="match status" value="1"/>
</dbReference>
<dbReference type="FunFam" id="3.50.30.20:FF:000001">
    <property type="entry name" value="Carbamoyl-phosphate synthase small chain"/>
    <property type="match status" value="1"/>
</dbReference>
<protein>
    <recommendedName>
        <fullName evidence="11">Carbamoyl phosphate synthase small chain</fullName>
        <ecNumber evidence="11">6.3.5.5</ecNumber>
    </recommendedName>
    <alternativeName>
        <fullName evidence="11">Carbamoyl phosphate synthetase glutamine chain</fullName>
    </alternativeName>
</protein>
<dbReference type="InterPro" id="IPR017926">
    <property type="entry name" value="GATASE"/>
</dbReference>
<evidence type="ECO:0000313" key="13">
    <source>
        <dbReference type="EMBL" id="RDV81677.1"/>
    </source>
</evidence>
<dbReference type="PROSITE" id="PS51273">
    <property type="entry name" value="GATASE_TYPE_1"/>
    <property type="match status" value="1"/>
</dbReference>
<evidence type="ECO:0000256" key="2">
    <source>
        <dbReference type="ARBA" id="ARBA00005077"/>
    </source>
</evidence>
<keyword evidence="4 11" id="KW-0436">Ligase</keyword>
<dbReference type="EMBL" id="QSLN01000018">
    <property type="protein sequence ID" value="RDV81677.1"/>
    <property type="molecule type" value="Genomic_DNA"/>
</dbReference>
<dbReference type="NCBIfam" id="NF009475">
    <property type="entry name" value="PRK12838.1"/>
    <property type="match status" value="1"/>
</dbReference>
<dbReference type="PRINTS" id="PR00097">
    <property type="entry name" value="ANTSNTHASEII"/>
</dbReference>
<sequence length="359" mass="38859">MRALLALEDGTVFSGRAFGACGEVWGEVVFATAMTGYQEVLTDPSYCGQIVVLTYPLVGNYGVNPEDNEANRVWVRGLVVREYCPTPSNWRSTCTLAEFLQTHGVPGMEGVDTRALTRRLREHGSMRGVISTEDLNPESLVAKARSAPSLSEEDLVGEVVTRSAYTIPGEGPRVVVVDFGVKQSILRQLRERGCELVVVPPHSSAQEILALAPQGVLLSNGPGDPSRLTFALDTVRALLGRVPLMGICLGHQVAALSLGARTFKLKFGHHGINHPVKDLATGRVFITSHNHGFAVDPASLPPELEVSYISLNDGTVEGLRHKSLPFFSVQFHPEGGPGPQDAAFIFERFLELLQENAGR</sequence>
<comment type="catalytic activity">
    <reaction evidence="10 11">
        <text>L-glutamine + H2O = L-glutamate + NH4(+)</text>
        <dbReference type="Rhea" id="RHEA:15889"/>
        <dbReference type="ChEBI" id="CHEBI:15377"/>
        <dbReference type="ChEBI" id="CHEBI:28938"/>
        <dbReference type="ChEBI" id="CHEBI:29985"/>
        <dbReference type="ChEBI" id="CHEBI:58359"/>
    </reaction>
</comment>
<evidence type="ECO:0000256" key="10">
    <source>
        <dbReference type="ARBA" id="ARBA00049285"/>
    </source>
</evidence>
<keyword evidence="5 11" id="KW-0547">Nucleotide-binding</keyword>
<comment type="catalytic activity">
    <reaction evidence="9 11">
        <text>hydrogencarbonate + L-glutamine + 2 ATP + H2O = carbamoyl phosphate + L-glutamate + 2 ADP + phosphate + 2 H(+)</text>
        <dbReference type="Rhea" id="RHEA:18633"/>
        <dbReference type="ChEBI" id="CHEBI:15377"/>
        <dbReference type="ChEBI" id="CHEBI:15378"/>
        <dbReference type="ChEBI" id="CHEBI:17544"/>
        <dbReference type="ChEBI" id="CHEBI:29985"/>
        <dbReference type="ChEBI" id="CHEBI:30616"/>
        <dbReference type="ChEBI" id="CHEBI:43474"/>
        <dbReference type="ChEBI" id="CHEBI:58228"/>
        <dbReference type="ChEBI" id="CHEBI:58359"/>
        <dbReference type="ChEBI" id="CHEBI:456216"/>
        <dbReference type="EC" id="6.3.5.5"/>
    </reaction>
</comment>
<proteinExistence type="inferred from homology"/>
<dbReference type="InterPro" id="IPR006274">
    <property type="entry name" value="CarbamoylP_synth_ssu"/>
</dbReference>
<reference evidence="13 14" key="1">
    <citation type="submission" date="2018-08" db="EMBL/GenBank/DDBJ databases">
        <title>Form III RuBisCO-mediated autotrophy in Thermodesulfobium bacteria.</title>
        <authorList>
            <person name="Toshchakov S.V."/>
            <person name="Kublanov I.V."/>
            <person name="Frolov E."/>
            <person name="Bonch-Osmolovskaya E.A."/>
            <person name="Tourova T.P."/>
            <person name="Chernych N.A."/>
            <person name="Lebedinsky A.V."/>
        </authorList>
    </citation>
    <scope>NUCLEOTIDE SEQUENCE [LARGE SCALE GENOMIC DNA]</scope>
    <source>
        <strain evidence="13 14">SR</strain>
    </source>
</reference>
<dbReference type="GO" id="GO:0005524">
    <property type="term" value="F:ATP binding"/>
    <property type="evidence" value="ECO:0007669"/>
    <property type="project" value="UniProtKB-UniRule"/>
</dbReference>
<name>A0A3D8P3T4_9THEO</name>
<evidence type="ECO:0000256" key="11">
    <source>
        <dbReference type="HAMAP-Rule" id="MF_01209"/>
    </source>
</evidence>
<dbReference type="CDD" id="cd01744">
    <property type="entry name" value="GATase1_CPSase"/>
    <property type="match status" value="1"/>
</dbReference>
<keyword evidence="7 11" id="KW-0315">Glutamine amidotransferase</keyword>
<keyword evidence="8 11" id="KW-0665">Pyrimidine biosynthesis</keyword>
<dbReference type="HAMAP" id="MF_01209">
    <property type="entry name" value="CPSase_S_chain"/>
    <property type="match status" value="1"/>
</dbReference>
<dbReference type="SUPFAM" id="SSF52021">
    <property type="entry name" value="Carbamoyl phosphate synthetase, small subunit N-terminal domain"/>
    <property type="match status" value="1"/>
</dbReference>
<feature type="binding site" evidence="11">
    <location>
        <position position="223"/>
    </location>
    <ligand>
        <name>L-glutamine</name>
        <dbReference type="ChEBI" id="CHEBI:58359"/>
    </ligand>
</feature>
<comment type="pathway">
    <text evidence="2 11">Amino-acid biosynthesis; L-arginine biosynthesis; carbamoyl phosphate from bicarbonate: step 1/1.</text>
</comment>
<evidence type="ECO:0000256" key="8">
    <source>
        <dbReference type="ARBA" id="ARBA00022975"/>
    </source>
</evidence>
<evidence type="ECO:0000256" key="3">
    <source>
        <dbReference type="ARBA" id="ARBA00007800"/>
    </source>
</evidence>
<dbReference type="GO" id="GO:0044205">
    <property type="term" value="P:'de novo' UMP biosynthetic process"/>
    <property type="evidence" value="ECO:0007669"/>
    <property type="project" value="UniProtKB-UniRule"/>
</dbReference>
<comment type="caution">
    <text evidence="13">The sequence shown here is derived from an EMBL/GenBank/DDBJ whole genome shotgun (WGS) entry which is preliminary data.</text>
</comment>
<feature type="active site" evidence="11">
    <location>
        <position position="334"/>
    </location>
</feature>
<keyword evidence="11" id="KW-0028">Amino-acid biosynthesis</keyword>
<dbReference type="SMART" id="SM01097">
    <property type="entry name" value="CPSase_sm_chain"/>
    <property type="match status" value="1"/>
</dbReference>
<dbReference type="EC" id="6.3.5.5" evidence="11"/>
<comment type="similarity">
    <text evidence="3 11">Belongs to the CarA family.</text>
</comment>
<dbReference type="Gene3D" id="3.50.30.20">
    <property type="entry name" value="Carbamoyl-phosphate synthase small subunit, N-terminal domain"/>
    <property type="match status" value="1"/>
</dbReference>
<dbReference type="NCBIfam" id="TIGR01368">
    <property type="entry name" value="CPSaseIIsmall"/>
    <property type="match status" value="1"/>
</dbReference>
<feature type="binding site" evidence="11">
    <location>
        <position position="249"/>
    </location>
    <ligand>
        <name>L-glutamine</name>
        <dbReference type="ChEBI" id="CHEBI:58359"/>
    </ligand>
</feature>
<dbReference type="InterPro" id="IPR036480">
    <property type="entry name" value="CarbP_synth_ssu_N_sf"/>
</dbReference>